<dbReference type="PANTHER" id="PTHR12308">
    <property type="entry name" value="ANOCTAMIN"/>
    <property type="match status" value="1"/>
</dbReference>
<comment type="caution">
    <text evidence="10">The sequence shown here is derived from an EMBL/GenBank/DDBJ whole genome shotgun (WGS) entry which is preliminary data.</text>
</comment>
<evidence type="ECO:0000259" key="8">
    <source>
        <dbReference type="Pfam" id="PF04547"/>
    </source>
</evidence>
<name>A0A9N9DVT8_9GLOM</name>
<evidence type="ECO:0000256" key="1">
    <source>
        <dbReference type="ARBA" id="ARBA00004651"/>
    </source>
</evidence>
<keyword evidence="2" id="KW-1003">Cell membrane</keyword>
<dbReference type="InterPro" id="IPR007632">
    <property type="entry name" value="Anoctamin"/>
</dbReference>
<dbReference type="GO" id="GO:0046983">
    <property type="term" value="F:protein dimerization activity"/>
    <property type="evidence" value="ECO:0007669"/>
    <property type="project" value="InterPro"/>
</dbReference>
<dbReference type="InterPro" id="IPR049452">
    <property type="entry name" value="Anoctamin_TM"/>
</dbReference>
<sequence length="409" mass="47488">MTDENFEDKIIQIDTQEDENIIELDTENSTNKHGTLGENAQDLMEAEIIIRELGNQRELHFISQEDANKFDVIHAWVKAQNATLEKTIEKFSKENLGDAIAKSIFDYSFPDFIIKFREDPKDQDYNEHREKRRIFERFLLHSGMIVECEVDVIDKFTYMKIIAPFKRLCKQAQQMKLKMPLNKKNMQHLDLPREKHSMLHPIIKHFSYELNPNKNSAFFNEDRLEEFEGASTTKSKAEEILNFFNMAKRNLMVHRIIIAANYINHKKTDKQGNELPCKIRIRSLSIDRLVEDKVFIGYYPLHDGPSKKVDASKVENLRAELHETWVKSFKRQPLAKVREYFGEKLALYFTWIGSYTNWLLVASVGGVIVTIYGLIDALIQGSLVKGVGGISVIIDNALTAPYAFFMSVW</sequence>
<dbReference type="PANTHER" id="PTHR12308:SF73">
    <property type="entry name" value="ANOCTAMIN"/>
    <property type="match status" value="1"/>
</dbReference>
<evidence type="ECO:0000313" key="10">
    <source>
        <dbReference type="EMBL" id="CAG8649691.1"/>
    </source>
</evidence>
<gene>
    <name evidence="10" type="ORF">AMORRO_LOCUS9903</name>
</gene>
<dbReference type="InterPro" id="IPR032394">
    <property type="entry name" value="Anoct_dimer"/>
</dbReference>
<evidence type="ECO:0000313" key="11">
    <source>
        <dbReference type="Proteomes" id="UP000789342"/>
    </source>
</evidence>
<feature type="transmembrane region" description="Helical" evidence="7">
    <location>
        <begin position="387"/>
        <end position="405"/>
    </location>
</feature>
<feature type="transmembrane region" description="Helical" evidence="7">
    <location>
        <begin position="355"/>
        <end position="375"/>
    </location>
</feature>
<evidence type="ECO:0000259" key="9">
    <source>
        <dbReference type="Pfam" id="PF16178"/>
    </source>
</evidence>
<dbReference type="GO" id="GO:0005886">
    <property type="term" value="C:plasma membrane"/>
    <property type="evidence" value="ECO:0007669"/>
    <property type="project" value="UniProtKB-SubCell"/>
</dbReference>
<evidence type="ECO:0000256" key="4">
    <source>
        <dbReference type="ARBA" id="ARBA00022989"/>
    </source>
</evidence>
<dbReference type="Pfam" id="PF04547">
    <property type="entry name" value="Anoctamin"/>
    <property type="match status" value="1"/>
</dbReference>
<evidence type="ECO:0000256" key="3">
    <source>
        <dbReference type="ARBA" id="ARBA00022692"/>
    </source>
</evidence>
<dbReference type="AlphaFoldDB" id="A0A9N9DVT8"/>
<dbReference type="EMBL" id="CAJVPV010010286">
    <property type="protein sequence ID" value="CAG8649691.1"/>
    <property type="molecule type" value="Genomic_DNA"/>
</dbReference>
<dbReference type="Pfam" id="PF16178">
    <property type="entry name" value="Anoct_dimer"/>
    <property type="match status" value="1"/>
</dbReference>
<organism evidence="10 11">
    <name type="scientific">Acaulospora morrowiae</name>
    <dbReference type="NCBI Taxonomy" id="94023"/>
    <lineage>
        <taxon>Eukaryota</taxon>
        <taxon>Fungi</taxon>
        <taxon>Fungi incertae sedis</taxon>
        <taxon>Mucoromycota</taxon>
        <taxon>Glomeromycotina</taxon>
        <taxon>Glomeromycetes</taxon>
        <taxon>Diversisporales</taxon>
        <taxon>Acaulosporaceae</taxon>
        <taxon>Acaulospora</taxon>
    </lineage>
</organism>
<dbReference type="GO" id="GO:0005254">
    <property type="term" value="F:chloride channel activity"/>
    <property type="evidence" value="ECO:0007669"/>
    <property type="project" value="TreeGrafter"/>
</dbReference>
<evidence type="ECO:0000256" key="2">
    <source>
        <dbReference type="ARBA" id="ARBA00022475"/>
    </source>
</evidence>
<reference evidence="10" key="1">
    <citation type="submission" date="2021-06" db="EMBL/GenBank/DDBJ databases">
        <authorList>
            <person name="Kallberg Y."/>
            <person name="Tangrot J."/>
            <person name="Rosling A."/>
        </authorList>
    </citation>
    <scope>NUCLEOTIDE SEQUENCE</scope>
    <source>
        <strain evidence="10">CL551</strain>
    </source>
</reference>
<feature type="domain" description="Anoctamin dimerisation" evidence="9">
    <location>
        <begin position="111"/>
        <end position="334"/>
    </location>
</feature>
<feature type="domain" description="Anoctamin transmembrane" evidence="8">
    <location>
        <begin position="337"/>
        <end position="409"/>
    </location>
</feature>
<evidence type="ECO:0000256" key="6">
    <source>
        <dbReference type="ARBA" id="ARBA00023180"/>
    </source>
</evidence>
<dbReference type="GO" id="GO:0032541">
    <property type="term" value="C:cortical endoplasmic reticulum"/>
    <property type="evidence" value="ECO:0007669"/>
    <property type="project" value="TreeGrafter"/>
</dbReference>
<evidence type="ECO:0000256" key="7">
    <source>
        <dbReference type="SAM" id="Phobius"/>
    </source>
</evidence>
<keyword evidence="4 7" id="KW-1133">Transmembrane helix</keyword>
<feature type="non-terminal residue" evidence="10">
    <location>
        <position position="1"/>
    </location>
</feature>
<evidence type="ECO:0000256" key="5">
    <source>
        <dbReference type="ARBA" id="ARBA00023136"/>
    </source>
</evidence>
<protein>
    <submittedName>
        <fullName evidence="10">6121_t:CDS:1</fullName>
    </submittedName>
</protein>
<dbReference type="OrthoDB" id="296386at2759"/>
<proteinExistence type="predicted"/>
<keyword evidence="5 7" id="KW-0472">Membrane</keyword>
<comment type="subcellular location">
    <subcellularLocation>
        <location evidence="1">Cell membrane</location>
        <topology evidence="1">Multi-pass membrane protein</topology>
    </subcellularLocation>
</comment>
<dbReference type="Proteomes" id="UP000789342">
    <property type="component" value="Unassembled WGS sequence"/>
</dbReference>
<keyword evidence="11" id="KW-1185">Reference proteome</keyword>
<accession>A0A9N9DVT8</accession>
<keyword evidence="6" id="KW-0325">Glycoprotein</keyword>
<keyword evidence="3 7" id="KW-0812">Transmembrane</keyword>